<feature type="compositionally biased region" description="Basic and acidic residues" evidence="1">
    <location>
        <begin position="95"/>
        <end position="112"/>
    </location>
</feature>
<dbReference type="AlphaFoldDB" id="A0A9Q1KXR0"/>
<feature type="compositionally biased region" description="Basic residues" evidence="1">
    <location>
        <begin position="47"/>
        <end position="58"/>
    </location>
</feature>
<evidence type="ECO:0000313" key="2">
    <source>
        <dbReference type="EMBL" id="KAJ8450819.1"/>
    </source>
</evidence>
<dbReference type="EMBL" id="JAKOGI010000012">
    <property type="protein sequence ID" value="KAJ8450819.1"/>
    <property type="molecule type" value="Genomic_DNA"/>
</dbReference>
<sequence>MRCHHRLCFQLPCHRHSGRWERRRSGPIPRHATPSAAGAAVPNWRPHQYRRPARRRRANVAVDARGAFGLDPALNIEMAAVTHDSPAAAQPANHAGDDSEHRNRGHNSDDGAHRAVTAASRVRLLLGRHHHRRRLPCYHSCSSGGCYCCWG</sequence>
<gene>
    <name evidence="2" type="ORF">Cgig2_032444</name>
</gene>
<name>A0A9Q1KXR0_9CARY</name>
<dbReference type="Proteomes" id="UP001153076">
    <property type="component" value="Unassembled WGS sequence"/>
</dbReference>
<comment type="caution">
    <text evidence="2">The sequence shown here is derived from an EMBL/GenBank/DDBJ whole genome shotgun (WGS) entry which is preliminary data.</text>
</comment>
<accession>A0A9Q1KXR0</accession>
<feature type="region of interest" description="Disordered" evidence="1">
    <location>
        <begin position="19"/>
        <end position="58"/>
    </location>
</feature>
<protein>
    <submittedName>
        <fullName evidence="2">Uncharacterized protein</fullName>
    </submittedName>
</protein>
<proteinExistence type="predicted"/>
<keyword evidence="3" id="KW-1185">Reference proteome</keyword>
<organism evidence="2 3">
    <name type="scientific">Carnegiea gigantea</name>
    <dbReference type="NCBI Taxonomy" id="171969"/>
    <lineage>
        <taxon>Eukaryota</taxon>
        <taxon>Viridiplantae</taxon>
        <taxon>Streptophyta</taxon>
        <taxon>Embryophyta</taxon>
        <taxon>Tracheophyta</taxon>
        <taxon>Spermatophyta</taxon>
        <taxon>Magnoliopsida</taxon>
        <taxon>eudicotyledons</taxon>
        <taxon>Gunneridae</taxon>
        <taxon>Pentapetalae</taxon>
        <taxon>Caryophyllales</taxon>
        <taxon>Cactineae</taxon>
        <taxon>Cactaceae</taxon>
        <taxon>Cactoideae</taxon>
        <taxon>Echinocereeae</taxon>
        <taxon>Carnegiea</taxon>
    </lineage>
</organism>
<reference evidence="2" key="1">
    <citation type="submission" date="2022-04" db="EMBL/GenBank/DDBJ databases">
        <title>Carnegiea gigantea Genome sequencing and assembly v2.</title>
        <authorList>
            <person name="Copetti D."/>
            <person name="Sanderson M.J."/>
            <person name="Burquez A."/>
            <person name="Wojciechowski M.F."/>
        </authorList>
    </citation>
    <scope>NUCLEOTIDE SEQUENCE</scope>
    <source>
        <strain evidence="2">SGP5-SGP5p</strain>
        <tissue evidence="2">Aerial part</tissue>
    </source>
</reference>
<evidence type="ECO:0000256" key="1">
    <source>
        <dbReference type="SAM" id="MobiDB-lite"/>
    </source>
</evidence>
<evidence type="ECO:0000313" key="3">
    <source>
        <dbReference type="Proteomes" id="UP001153076"/>
    </source>
</evidence>
<feature type="region of interest" description="Disordered" evidence="1">
    <location>
        <begin position="86"/>
        <end position="112"/>
    </location>
</feature>